<keyword evidence="1" id="KW-0732">Signal</keyword>
<evidence type="ECO:0000313" key="2">
    <source>
        <dbReference type="EMBL" id="RDC43667.1"/>
    </source>
</evidence>
<accession>A0A369NXI1</accession>
<evidence type="ECO:0008006" key="4">
    <source>
        <dbReference type="Google" id="ProtNLM"/>
    </source>
</evidence>
<protein>
    <recommendedName>
        <fullName evidence="4">Secreted protein</fullName>
    </recommendedName>
</protein>
<reference evidence="2 3" key="1">
    <citation type="journal article" date="2018" name="Elife">
        <title>Discovery and characterization of a prevalent human gut bacterial enzyme sufficient for the inactivation of a family of plant toxins.</title>
        <authorList>
            <person name="Koppel N."/>
            <person name="Bisanz J.E."/>
            <person name="Pandelia M.E."/>
            <person name="Turnbaugh P.J."/>
            <person name="Balskus E.P."/>
        </authorList>
    </citation>
    <scope>NUCLEOTIDE SEQUENCE [LARGE SCALE GENOMIC DNA]</scope>
    <source>
        <strain evidence="2 3">OB21 GAM 11</strain>
    </source>
</reference>
<dbReference type="Proteomes" id="UP000253805">
    <property type="component" value="Unassembled WGS sequence"/>
</dbReference>
<proteinExistence type="predicted"/>
<feature type="chain" id="PRO_5016936352" description="Secreted protein" evidence="1">
    <location>
        <begin position="31"/>
        <end position="113"/>
    </location>
</feature>
<name>A0A369NXI1_9ACTN</name>
<evidence type="ECO:0000256" key="1">
    <source>
        <dbReference type="SAM" id="SignalP"/>
    </source>
</evidence>
<dbReference type="EMBL" id="PPUT01000018">
    <property type="protein sequence ID" value="RDC43667.1"/>
    <property type="molecule type" value="Genomic_DNA"/>
</dbReference>
<evidence type="ECO:0000313" key="3">
    <source>
        <dbReference type="Proteomes" id="UP000253805"/>
    </source>
</evidence>
<sequence length="113" mass="12382">MRAFFSRLRFSCSSLWAFRFFSGDWPSASAASFTPWSTMRANCEKALSTDRHIFWKSVADMPGMGLPEGPTDQESAPGASGAGFAPWGRPFAFPSALSRRALRCCSWKSSGIS</sequence>
<gene>
    <name evidence="2" type="ORF">C1850_07610</name>
</gene>
<comment type="caution">
    <text evidence="2">The sequence shown here is derived from an EMBL/GenBank/DDBJ whole genome shotgun (WGS) entry which is preliminary data.</text>
</comment>
<feature type="signal peptide" evidence="1">
    <location>
        <begin position="1"/>
        <end position="30"/>
    </location>
</feature>
<dbReference type="AlphaFoldDB" id="A0A369NXI1"/>
<organism evidence="2 3">
    <name type="scientific">Adlercreutzia equolifaciens subsp. celatus</name>
    <dbReference type="NCBI Taxonomy" id="394340"/>
    <lineage>
        <taxon>Bacteria</taxon>
        <taxon>Bacillati</taxon>
        <taxon>Actinomycetota</taxon>
        <taxon>Coriobacteriia</taxon>
        <taxon>Eggerthellales</taxon>
        <taxon>Eggerthellaceae</taxon>
        <taxon>Adlercreutzia</taxon>
    </lineage>
</organism>